<dbReference type="RefSeq" id="WP_101432147.1">
    <property type="nucleotide sequence ID" value="NZ_PCHJ01000012.1"/>
</dbReference>
<dbReference type="EMBL" id="PCHJ01000012">
    <property type="protein sequence ID" value="PKV09947.1"/>
    <property type="molecule type" value="Genomic_DNA"/>
</dbReference>
<comment type="caution">
    <text evidence="1">The sequence shown here is derived from an EMBL/GenBank/DDBJ whole genome shotgun (WGS) entry which is preliminary data.</text>
</comment>
<organism evidence="1 2">
    <name type="scientific">Bifidobacterium asteroides</name>
    <dbReference type="NCBI Taxonomy" id="1684"/>
    <lineage>
        <taxon>Bacteria</taxon>
        <taxon>Bacillati</taxon>
        <taxon>Actinomycetota</taxon>
        <taxon>Actinomycetes</taxon>
        <taxon>Bifidobacteriales</taxon>
        <taxon>Bifidobacteriaceae</taxon>
        <taxon>Bifidobacterium</taxon>
    </lineage>
</organism>
<keyword evidence="1" id="KW-0378">Hydrolase</keyword>
<dbReference type="AlphaFoldDB" id="A0A2N3RBU5"/>
<dbReference type="SUPFAM" id="SSF51445">
    <property type="entry name" value="(Trans)glycosidases"/>
    <property type="match status" value="1"/>
</dbReference>
<dbReference type="InterPro" id="IPR017853">
    <property type="entry name" value="GH"/>
</dbReference>
<sequence length="434" mass="48502">MKFGVNYTPSHNWFYFWLHPDWDAVAKDLDDIASIGLDHIRIFPLWTLLQPNRTWINGAALDDLRHMAALADERGLDVYSDVIQGHMSSFDFVPSWLVSWHETNMFTDPDAIQAQARLVASVYEALADLPHFRGLTIGNECNQFTDRVHPRRMPSTAKEAEDWLLQLLAPLRERAAQEGRVLLHSENDAAWYQDGHAFLPRYASNIGDMTCIHSWVFNGAAQERGPLAEESTRHAEYLVELSKAFASQPHRQVWLQEIGAPLNVMGAGQAADFCRSSVEHALDCSDMFGITWWCSHDVDQQFGDFPPFEHQLGLFDQEKHLKPIGKAFAQAVKDCSGKEDSRPRSTALVVDVDQHDDPLLRSACAPGGSIFNKWMELSRQGARPALVTSLHAADSGWLQDRGISECIAVKPVGGSSYNAVSDPSLLRKKGLTAA</sequence>
<name>A0A2N3RBU5_9BIFI</name>
<evidence type="ECO:0000313" key="2">
    <source>
        <dbReference type="Proteomes" id="UP000233731"/>
    </source>
</evidence>
<proteinExistence type="predicted"/>
<accession>A0A2N3RBU5</accession>
<dbReference type="Gene3D" id="3.20.20.80">
    <property type="entry name" value="Glycosidases"/>
    <property type="match status" value="1"/>
</dbReference>
<evidence type="ECO:0000313" key="1">
    <source>
        <dbReference type="EMBL" id="PKV09947.1"/>
    </source>
</evidence>
<protein>
    <submittedName>
        <fullName evidence="1">Glycosyl hydrolase</fullName>
    </submittedName>
</protein>
<dbReference type="GO" id="GO:0016787">
    <property type="term" value="F:hydrolase activity"/>
    <property type="evidence" value="ECO:0007669"/>
    <property type="project" value="UniProtKB-KW"/>
</dbReference>
<dbReference type="Proteomes" id="UP000233731">
    <property type="component" value="Unassembled WGS sequence"/>
</dbReference>
<gene>
    <name evidence="1" type="ORF">CQR44_0499</name>
</gene>
<reference evidence="1 2" key="1">
    <citation type="submission" date="2017-10" db="EMBL/GenBank/DDBJ databases">
        <title>Bifidobacterium genomics.</title>
        <authorList>
            <person name="Lugli G.A."/>
            <person name="Milani C."/>
            <person name="Mancabelli L."/>
        </authorList>
    </citation>
    <scope>NUCLEOTIDE SEQUENCE [LARGE SCALE GENOMIC DNA]</scope>
    <source>
        <strain evidence="1 2">1460B</strain>
    </source>
</reference>